<dbReference type="EMBL" id="CALNXI010000387">
    <property type="protein sequence ID" value="CAH3026077.1"/>
    <property type="molecule type" value="Genomic_DNA"/>
</dbReference>
<dbReference type="InterPro" id="IPR036388">
    <property type="entry name" value="WH-like_DNA-bd_sf"/>
</dbReference>
<dbReference type="InterPro" id="IPR000232">
    <property type="entry name" value="HSF_DNA-bd"/>
</dbReference>
<keyword evidence="3" id="KW-0238">DNA-binding</keyword>
<comment type="similarity">
    <text evidence="2 5">Belongs to the HSF family.</text>
</comment>
<evidence type="ECO:0000313" key="8">
    <source>
        <dbReference type="Proteomes" id="UP001159427"/>
    </source>
</evidence>
<evidence type="ECO:0000256" key="4">
    <source>
        <dbReference type="ARBA" id="ARBA00023242"/>
    </source>
</evidence>
<gene>
    <name evidence="7" type="ORF">PEVE_00027998</name>
</gene>
<comment type="caution">
    <text evidence="7">The sequence shown here is derived from an EMBL/GenBank/DDBJ whole genome shotgun (WGS) entry which is preliminary data.</text>
</comment>
<dbReference type="Proteomes" id="UP001159427">
    <property type="component" value="Unassembled WGS sequence"/>
</dbReference>
<keyword evidence="8" id="KW-1185">Reference proteome</keyword>
<organism evidence="7 8">
    <name type="scientific">Porites evermanni</name>
    <dbReference type="NCBI Taxonomy" id="104178"/>
    <lineage>
        <taxon>Eukaryota</taxon>
        <taxon>Metazoa</taxon>
        <taxon>Cnidaria</taxon>
        <taxon>Anthozoa</taxon>
        <taxon>Hexacorallia</taxon>
        <taxon>Scleractinia</taxon>
        <taxon>Fungiina</taxon>
        <taxon>Poritidae</taxon>
        <taxon>Porites</taxon>
    </lineage>
</organism>
<dbReference type="InterPro" id="IPR036390">
    <property type="entry name" value="WH_DNA-bd_sf"/>
</dbReference>
<evidence type="ECO:0000256" key="2">
    <source>
        <dbReference type="ARBA" id="ARBA00006403"/>
    </source>
</evidence>
<dbReference type="PANTHER" id="PTHR10015:SF427">
    <property type="entry name" value="HEAT SHOCK FACTOR PROTEIN"/>
    <property type="match status" value="1"/>
</dbReference>
<keyword evidence="4" id="KW-0539">Nucleus</keyword>
<evidence type="ECO:0000313" key="7">
    <source>
        <dbReference type="EMBL" id="CAH3026077.1"/>
    </source>
</evidence>
<dbReference type="Gene3D" id="1.10.10.10">
    <property type="entry name" value="Winged helix-like DNA-binding domain superfamily/Winged helix DNA-binding domain"/>
    <property type="match status" value="1"/>
</dbReference>
<protein>
    <recommendedName>
        <fullName evidence="6">HSF-type DNA-binding domain-containing protein</fullName>
    </recommendedName>
</protein>
<feature type="domain" description="HSF-type DNA-binding" evidence="6">
    <location>
        <begin position="32"/>
        <end position="130"/>
    </location>
</feature>
<evidence type="ECO:0000256" key="5">
    <source>
        <dbReference type="RuleBase" id="RU004020"/>
    </source>
</evidence>
<comment type="subcellular location">
    <subcellularLocation>
        <location evidence="1">Nucleus</location>
    </subcellularLocation>
</comment>
<evidence type="ECO:0000259" key="6">
    <source>
        <dbReference type="SMART" id="SM00415"/>
    </source>
</evidence>
<accession>A0ABN8M8X4</accession>
<reference evidence="7 8" key="1">
    <citation type="submission" date="2022-05" db="EMBL/GenBank/DDBJ databases">
        <authorList>
            <consortium name="Genoscope - CEA"/>
            <person name="William W."/>
        </authorList>
    </citation>
    <scope>NUCLEOTIDE SEQUENCE [LARGE SCALE GENOMIC DNA]</scope>
</reference>
<evidence type="ECO:0000256" key="3">
    <source>
        <dbReference type="ARBA" id="ARBA00023125"/>
    </source>
</evidence>
<dbReference type="SUPFAM" id="SSF46785">
    <property type="entry name" value="Winged helix' DNA-binding domain"/>
    <property type="match status" value="1"/>
</dbReference>
<dbReference type="SMART" id="SM00415">
    <property type="entry name" value="HSF"/>
    <property type="match status" value="1"/>
</dbReference>
<sequence length="164" mass="18706">MAANENKFHASQKHTVLCFCSLNEMAKKTKGSSARFVEILWSMVNNEDEIKKCGEYISWNESGTGIVIESPNELASHVLPTYFNTRVFSSFHRQLTNYGFKKLQDVERDEFVNENFIRGFPELRKNIIKKKPPDKHIKGIVGIAATAGFQAPEEAQFYSPATWI</sequence>
<name>A0ABN8M8X4_9CNID</name>
<proteinExistence type="inferred from homology"/>
<dbReference type="Pfam" id="PF00447">
    <property type="entry name" value="HSF_DNA-bind"/>
    <property type="match status" value="1"/>
</dbReference>
<dbReference type="PANTHER" id="PTHR10015">
    <property type="entry name" value="HEAT SHOCK TRANSCRIPTION FACTOR"/>
    <property type="match status" value="1"/>
</dbReference>
<evidence type="ECO:0000256" key="1">
    <source>
        <dbReference type="ARBA" id="ARBA00004123"/>
    </source>
</evidence>